<feature type="transmembrane region" description="Helical" evidence="9">
    <location>
        <begin position="238"/>
        <end position="258"/>
    </location>
</feature>
<keyword evidence="5 9" id="KW-1133">Transmembrane helix</keyword>
<accession>A0A9Q3HIL6</accession>
<keyword evidence="6 9" id="KW-0472">Membrane</keyword>
<dbReference type="GO" id="GO:0016020">
    <property type="term" value="C:membrane"/>
    <property type="evidence" value="ECO:0007669"/>
    <property type="project" value="UniProtKB-SubCell"/>
</dbReference>
<evidence type="ECO:0000256" key="2">
    <source>
        <dbReference type="ARBA" id="ARBA00010992"/>
    </source>
</evidence>
<evidence type="ECO:0000313" key="11">
    <source>
        <dbReference type="EMBL" id="MBW0506783.1"/>
    </source>
</evidence>
<dbReference type="PANTHER" id="PTHR48022:SF68">
    <property type="entry name" value="MAJOR FACILITATOR SUPERFAMILY (MFS) PROFILE DOMAIN-CONTAINING PROTEIN-RELATED"/>
    <property type="match status" value="1"/>
</dbReference>
<dbReference type="AlphaFoldDB" id="A0A9Q3HIL6"/>
<feature type="transmembrane region" description="Helical" evidence="9">
    <location>
        <begin position="340"/>
        <end position="358"/>
    </location>
</feature>
<feature type="transmembrane region" description="Helical" evidence="9">
    <location>
        <begin position="270"/>
        <end position="296"/>
    </location>
</feature>
<reference evidence="11" key="1">
    <citation type="submission" date="2021-03" db="EMBL/GenBank/DDBJ databases">
        <title>Draft genome sequence of rust myrtle Austropuccinia psidii MF-1, a brazilian biotype.</title>
        <authorList>
            <person name="Quecine M.C."/>
            <person name="Pachon D.M.R."/>
            <person name="Bonatelli M.L."/>
            <person name="Correr F.H."/>
            <person name="Franceschini L.M."/>
            <person name="Leite T.F."/>
            <person name="Margarido G.R.A."/>
            <person name="Almeida C.A."/>
            <person name="Ferrarezi J.A."/>
            <person name="Labate C.A."/>
        </authorList>
    </citation>
    <scope>NUCLEOTIDE SEQUENCE</scope>
    <source>
        <strain evidence="11">MF-1</strain>
    </source>
</reference>
<dbReference type="InterPro" id="IPR005828">
    <property type="entry name" value="MFS_sugar_transport-like"/>
</dbReference>
<keyword evidence="12" id="KW-1185">Reference proteome</keyword>
<dbReference type="PROSITE" id="PS50850">
    <property type="entry name" value="MFS"/>
    <property type="match status" value="1"/>
</dbReference>
<evidence type="ECO:0000256" key="7">
    <source>
        <dbReference type="ARBA" id="ARBA00049119"/>
    </source>
</evidence>
<gene>
    <name evidence="11" type="ORF">O181_046498</name>
</gene>
<evidence type="ECO:0000256" key="5">
    <source>
        <dbReference type="ARBA" id="ARBA00022989"/>
    </source>
</evidence>
<name>A0A9Q3HIL6_9BASI</name>
<dbReference type="InterPro" id="IPR050360">
    <property type="entry name" value="MFS_Sugar_Transporters"/>
</dbReference>
<dbReference type="PRINTS" id="PR00171">
    <property type="entry name" value="SUGRTRNSPORT"/>
</dbReference>
<evidence type="ECO:0000256" key="8">
    <source>
        <dbReference type="RuleBase" id="RU003346"/>
    </source>
</evidence>
<dbReference type="PROSITE" id="PS00216">
    <property type="entry name" value="SUGAR_TRANSPORT_1"/>
    <property type="match status" value="1"/>
</dbReference>
<dbReference type="OrthoDB" id="2544694at2759"/>
<organism evidence="11 12">
    <name type="scientific">Austropuccinia psidii MF-1</name>
    <dbReference type="NCBI Taxonomy" id="1389203"/>
    <lineage>
        <taxon>Eukaryota</taxon>
        <taxon>Fungi</taxon>
        <taxon>Dikarya</taxon>
        <taxon>Basidiomycota</taxon>
        <taxon>Pucciniomycotina</taxon>
        <taxon>Pucciniomycetes</taxon>
        <taxon>Pucciniales</taxon>
        <taxon>Sphaerophragmiaceae</taxon>
        <taxon>Austropuccinia</taxon>
    </lineage>
</organism>
<dbReference type="InterPro" id="IPR020846">
    <property type="entry name" value="MFS_dom"/>
</dbReference>
<dbReference type="NCBIfam" id="TIGR00879">
    <property type="entry name" value="SP"/>
    <property type="match status" value="1"/>
</dbReference>
<dbReference type="SUPFAM" id="SSF103473">
    <property type="entry name" value="MFS general substrate transporter"/>
    <property type="match status" value="1"/>
</dbReference>
<dbReference type="EMBL" id="AVOT02019301">
    <property type="protein sequence ID" value="MBW0506783.1"/>
    <property type="molecule type" value="Genomic_DNA"/>
</dbReference>
<dbReference type="Pfam" id="PF00083">
    <property type="entry name" value="Sugar_tr"/>
    <property type="match status" value="1"/>
</dbReference>
<dbReference type="Proteomes" id="UP000765509">
    <property type="component" value="Unassembled WGS sequence"/>
</dbReference>
<evidence type="ECO:0000256" key="3">
    <source>
        <dbReference type="ARBA" id="ARBA00022448"/>
    </source>
</evidence>
<dbReference type="InterPro" id="IPR005829">
    <property type="entry name" value="Sugar_transporter_CS"/>
</dbReference>
<sequence length="418" mass="46372">MSVGSIIQASSFGLAQFIVGRIITGFGNGFITATVPVWQSECSEAHERGKLVMLEGCLITAGIMISYWVDFAFYFTYSSSISWRFPIALQLLFALIIMSTVLFLPESPRWLIKKGQLTEASAVFAALGSLSPDDPSVHQLVQSVQDSLLSDKPARFSDCFRMGPNRNFHRTTLGVVSQCFQQIGGINLITYYAATVYENYLHLGPVLSRVLAACTGTEFFLASWSAVYTIERFGRRKLMMVGAAGMMISMAVLAIAAWEIQNNPSASSQAAVVAAVFFFVYNSFFGFGWLGMSWLYSAEIVGLEIRSAATGLSTASNWIFNFLIVLITPVCFESIGWKTYVIFAVVNAFILPTVYFFFPETAYRSLEDIDSIFAKSNWFTVVNNARPSVTPLIKEDKSEESVVEYKNEPLDKTDKIET</sequence>
<evidence type="ECO:0000313" key="12">
    <source>
        <dbReference type="Proteomes" id="UP000765509"/>
    </source>
</evidence>
<evidence type="ECO:0000256" key="6">
    <source>
        <dbReference type="ARBA" id="ARBA00023136"/>
    </source>
</evidence>
<keyword evidence="4 9" id="KW-0812">Transmembrane</keyword>
<proteinExistence type="inferred from homology"/>
<comment type="caution">
    <text evidence="11">The sequence shown here is derived from an EMBL/GenBank/DDBJ whole genome shotgun (WGS) entry which is preliminary data.</text>
</comment>
<evidence type="ECO:0000256" key="1">
    <source>
        <dbReference type="ARBA" id="ARBA00004141"/>
    </source>
</evidence>
<dbReference type="Gene3D" id="1.20.1250.20">
    <property type="entry name" value="MFS general substrate transporter like domains"/>
    <property type="match status" value="1"/>
</dbReference>
<feature type="transmembrane region" description="Helical" evidence="9">
    <location>
        <begin position="83"/>
        <end position="104"/>
    </location>
</feature>
<dbReference type="PANTHER" id="PTHR48022">
    <property type="entry name" value="PLASTIDIC GLUCOSE TRANSPORTER 4"/>
    <property type="match status" value="1"/>
</dbReference>
<dbReference type="GO" id="GO:0005351">
    <property type="term" value="F:carbohydrate:proton symporter activity"/>
    <property type="evidence" value="ECO:0007669"/>
    <property type="project" value="TreeGrafter"/>
</dbReference>
<evidence type="ECO:0000256" key="9">
    <source>
        <dbReference type="SAM" id="Phobius"/>
    </source>
</evidence>
<keyword evidence="3 8" id="KW-0813">Transport</keyword>
<comment type="similarity">
    <text evidence="2 8">Belongs to the major facilitator superfamily. Sugar transporter (TC 2.A.1.1) family.</text>
</comment>
<evidence type="ECO:0000259" key="10">
    <source>
        <dbReference type="PROSITE" id="PS50850"/>
    </source>
</evidence>
<comment type="subcellular location">
    <subcellularLocation>
        <location evidence="1">Membrane</location>
        <topology evidence="1">Multi-pass membrane protein</topology>
    </subcellularLocation>
</comment>
<dbReference type="InterPro" id="IPR036259">
    <property type="entry name" value="MFS_trans_sf"/>
</dbReference>
<dbReference type="InterPro" id="IPR003663">
    <property type="entry name" value="Sugar/inositol_transpt"/>
</dbReference>
<evidence type="ECO:0000256" key="4">
    <source>
        <dbReference type="ARBA" id="ARBA00022692"/>
    </source>
</evidence>
<protein>
    <recommendedName>
        <fullName evidence="10">Major facilitator superfamily (MFS) profile domain-containing protein</fullName>
    </recommendedName>
</protein>
<feature type="domain" description="Major facilitator superfamily (MFS) profile" evidence="10">
    <location>
        <begin position="1"/>
        <end position="362"/>
    </location>
</feature>
<comment type="catalytic activity">
    <reaction evidence="7">
        <text>myo-inositol(out) + H(+)(out) = myo-inositol(in) + H(+)(in)</text>
        <dbReference type="Rhea" id="RHEA:60364"/>
        <dbReference type="ChEBI" id="CHEBI:15378"/>
        <dbReference type="ChEBI" id="CHEBI:17268"/>
    </reaction>
</comment>
<feature type="transmembrane region" description="Helical" evidence="9">
    <location>
        <begin position="56"/>
        <end position="77"/>
    </location>
</feature>